<evidence type="ECO:0000256" key="3">
    <source>
        <dbReference type="SAM" id="SignalP"/>
    </source>
</evidence>
<dbReference type="Pfam" id="PF00234">
    <property type="entry name" value="Tryp_alpha_amyl"/>
    <property type="match status" value="1"/>
</dbReference>
<feature type="domain" description="Bifunctional inhibitor/plant lipid transfer protein/seed storage helical" evidence="4">
    <location>
        <begin position="35"/>
        <end position="96"/>
    </location>
</feature>
<dbReference type="Gene3D" id="1.10.110.10">
    <property type="entry name" value="Plant lipid-transfer and hydrophobic proteins"/>
    <property type="match status" value="1"/>
</dbReference>
<reference evidence="5 6" key="1">
    <citation type="journal article" date="2013" name="Front. Plant Sci.">
        <title>The Reference Genome of the Halophytic Plant Eutrema salsugineum.</title>
        <authorList>
            <person name="Yang R."/>
            <person name="Jarvis D.E."/>
            <person name="Chen H."/>
            <person name="Beilstein M.A."/>
            <person name="Grimwood J."/>
            <person name="Jenkins J."/>
            <person name="Shu S."/>
            <person name="Prochnik S."/>
            <person name="Xin M."/>
            <person name="Ma C."/>
            <person name="Schmutz J."/>
            <person name="Wing R.A."/>
            <person name="Mitchell-Olds T."/>
            <person name="Schumaker K.S."/>
            <person name="Wang X."/>
        </authorList>
    </citation>
    <scope>NUCLEOTIDE SEQUENCE [LARGE SCALE GENOMIC DNA]</scope>
</reference>
<keyword evidence="2" id="KW-0446">Lipid-binding</keyword>
<dbReference type="KEGG" id="eus:EUTSA_v10009190mg"/>
<dbReference type="CDD" id="cd01959">
    <property type="entry name" value="nsLTP2"/>
    <property type="match status" value="1"/>
</dbReference>
<accession>V4L8N4</accession>
<gene>
    <name evidence="5" type="ORF">EUTSA_v10009190mg</name>
</gene>
<keyword evidence="1" id="KW-0813">Transport</keyword>
<dbReference type="GO" id="GO:0008289">
    <property type="term" value="F:lipid binding"/>
    <property type="evidence" value="ECO:0007669"/>
    <property type="project" value="UniProtKB-KW"/>
</dbReference>
<protein>
    <recommendedName>
        <fullName evidence="4">Bifunctional inhibitor/plant lipid transfer protein/seed storage helical domain-containing protein</fullName>
    </recommendedName>
</protein>
<keyword evidence="3" id="KW-0732">Signal</keyword>
<dbReference type="InterPro" id="IPR033872">
    <property type="entry name" value="nsLTP2"/>
</dbReference>
<dbReference type="InterPro" id="IPR036312">
    <property type="entry name" value="Bifun_inhib/LTP/seed_sf"/>
</dbReference>
<dbReference type="EMBL" id="KI517683">
    <property type="protein sequence ID" value="ESQ36128.1"/>
    <property type="molecule type" value="Genomic_DNA"/>
</dbReference>
<dbReference type="Gramene" id="ESQ36128">
    <property type="protein sequence ID" value="ESQ36128"/>
    <property type="gene ID" value="EUTSA_v10009190mg"/>
</dbReference>
<dbReference type="Proteomes" id="UP000030689">
    <property type="component" value="Unassembled WGS sequence"/>
</dbReference>
<dbReference type="PANTHER" id="PTHR33214">
    <property type="entry name" value="BIFUNCTIONAL INHIBITOR/LIPID-TRANSFER PROTEIN/SEED STORAGE 2S ALBUMIN SUPERFAMILY PROTEIN"/>
    <property type="match status" value="1"/>
</dbReference>
<dbReference type="PANTHER" id="PTHR33214:SF47">
    <property type="entry name" value="BIFUNCTIONAL INHIBITOR_LIPID-TRANSFER PROTEIN_SEED STORAGE 2S ALBUMIN SUPERFAMILY PROTEIN"/>
    <property type="match status" value="1"/>
</dbReference>
<feature type="chain" id="PRO_5004723125" description="Bifunctional inhibitor/plant lipid transfer protein/seed storage helical domain-containing protein" evidence="3">
    <location>
        <begin position="25"/>
        <end position="96"/>
    </location>
</feature>
<proteinExistence type="predicted"/>
<name>V4L8N4_EUTSA</name>
<dbReference type="OMA" id="TECCAML"/>
<evidence type="ECO:0000313" key="6">
    <source>
        <dbReference type="Proteomes" id="UP000030689"/>
    </source>
</evidence>
<organism evidence="5 6">
    <name type="scientific">Eutrema salsugineum</name>
    <name type="common">Saltwater cress</name>
    <name type="synonym">Sisymbrium salsugineum</name>
    <dbReference type="NCBI Taxonomy" id="72664"/>
    <lineage>
        <taxon>Eukaryota</taxon>
        <taxon>Viridiplantae</taxon>
        <taxon>Streptophyta</taxon>
        <taxon>Embryophyta</taxon>
        <taxon>Tracheophyta</taxon>
        <taxon>Spermatophyta</taxon>
        <taxon>Magnoliopsida</taxon>
        <taxon>eudicotyledons</taxon>
        <taxon>Gunneridae</taxon>
        <taxon>Pentapetalae</taxon>
        <taxon>rosids</taxon>
        <taxon>malvids</taxon>
        <taxon>Brassicales</taxon>
        <taxon>Brassicaceae</taxon>
        <taxon>Eutremeae</taxon>
        <taxon>Eutrema</taxon>
    </lineage>
</organism>
<sequence>MKFTTLIYIAFVIVVVSSWAPTKAIVEEEKVICYAKELSPCEPAAQTGSKPTTECCKKLKEQESCLCGYAKTYRKYISYEGARKILEACAIPIPTC</sequence>
<evidence type="ECO:0000256" key="2">
    <source>
        <dbReference type="ARBA" id="ARBA00023121"/>
    </source>
</evidence>
<evidence type="ECO:0000259" key="4">
    <source>
        <dbReference type="Pfam" id="PF00234"/>
    </source>
</evidence>
<dbReference type="SUPFAM" id="SSF47699">
    <property type="entry name" value="Bifunctional inhibitor/lipid-transfer protein/seed storage 2S albumin"/>
    <property type="match status" value="1"/>
</dbReference>
<evidence type="ECO:0000313" key="5">
    <source>
        <dbReference type="EMBL" id="ESQ36128.1"/>
    </source>
</evidence>
<dbReference type="OrthoDB" id="665742at2759"/>
<feature type="signal peptide" evidence="3">
    <location>
        <begin position="1"/>
        <end position="24"/>
    </location>
</feature>
<dbReference type="GO" id="GO:0006869">
    <property type="term" value="P:lipid transport"/>
    <property type="evidence" value="ECO:0007669"/>
    <property type="project" value="InterPro"/>
</dbReference>
<keyword evidence="6" id="KW-1185">Reference proteome</keyword>
<evidence type="ECO:0000256" key="1">
    <source>
        <dbReference type="ARBA" id="ARBA00022448"/>
    </source>
</evidence>
<dbReference type="InterPro" id="IPR016140">
    <property type="entry name" value="Bifunc_inhib/LTP/seed_store"/>
</dbReference>
<dbReference type="STRING" id="72664.V4L8N4"/>
<dbReference type="AlphaFoldDB" id="V4L8N4"/>